<evidence type="ECO:0000256" key="14">
    <source>
        <dbReference type="ARBA" id="ARBA00023065"/>
    </source>
</evidence>
<dbReference type="GO" id="GO:0012505">
    <property type="term" value="C:endomembrane system"/>
    <property type="evidence" value="ECO:0007669"/>
    <property type="project" value="UniProtKB-SubCell"/>
</dbReference>
<evidence type="ECO:0000256" key="13">
    <source>
        <dbReference type="ARBA" id="ARBA00023008"/>
    </source>
</evidence>
<keyword evidence="19" id="KW-1185">Reference proteome</keyword>
<dbReference type="InterPro" id="IPR059000">
    <property type="entry name" value="ATPase_P-type_domA"/>
</dbReference>
<evidence type="ECO:0000256" key="3">
    <source>
        <dbReference type="ARBA" id="ARBA00022448"/>
    </source>
</evidence>
<keyword evidence="8" id="KW-0187">Copper transport</keyword>
<dbReference type="FunFam" id="2.70.150.10:FF:000002">
    <property type="entry name" value="Copper-transporting ATPase 1, putative"/>
    <property type="match status" value="1"/>
</dbReference>
<dbReference type="PROSITE" id="PS01047">
    <property type="entry name" value="HMA_1"/>
    <property type="match status" value="1"/>
</dbReference>
<evidence type="ECO:0000256" key="12">
    <source>
        <dbReference type="ARBA" id="ARBA00022989"/>
    </source>
</evidence>
<proteinExistence type="inferred from homology"/>
<dbReference type="Pfam" id="PF00403">
    <property type="entry name" value="HMA"/>
    <property type="match status" value="2"/>
</dbReference>
<dbReference type="InterPro" id="IPR036412">
    <property type="entry name" value="HAD-like_sf"/>
</dbReference>
<evidence type="ECO:0000256" key="11">
    <source>
        <dbReference type="ARBA" id="ARBA00022967"/>
    </source>
</evidence>
<evidence type="ECO:0000256" key="9">
    <source>
        <dbReference type="ARBA" id="ARBA00022840"/>
    </source>
</evidence>
<dbReference type="Pfam" id="PF00122">
    <property type="entry name" value="E1-E2_ATPase"/>
    <property type="match status" value="1"/>
</dbReference>
<feature type="domain" description="HMA" evidence="17">
    <location>
        <begin position="774"/>
        <end position="839"/>
    </location>
</feature>
<dbReference type="AlphaFoldDB" id="F2NTS2"/>
<keyword evidence="12 16" id="KW-1133">Transmembrane helix</keyword>
<keyword evidence="11" id="KW-1278">Translocase</keyword>
<keyword evidence="18" id="KW-0378">Hydrolase</keyword>
<dbReference type="PANTHER" id="PTHR43520">
    <property type="entry name" value="ATP7, ISOFORM B"/>
    <property type="match status" value="1"/>
</dbReference>
<evidence type="ECO:0000256" key="4">
    <source>
        <dbReference type="ARBA" id="ARBA00022692"/>
    </source>
</evidence>
<dbReference type="InterPro" id="IPR001757">
    <property type="entry name" value="P_typ_ATPase"/>
</dbReference>
<dbReference type="GO" id="GO:0005886">
    <property type="term" value="C:plasma membrane"/>
    <property type="evidence" value="ECO:0007669"/>
    <property type="project" value="UniProtKB-SubCell"/>
</dbReference>
<dbReference type="InterPro" id="IPR006122">
    <property type="entry name" value="HMA_Cu_ion-bd"/>
</dbReference>
<keyword evidence="15 16" id="KW-0472">Membrane</keyword>
<reference evidence="19" key="2">
    <citation type="submission" date="2011-04" db="EMBL/GenBank/DDBJ databases">
        <title>The complete genome of chromosome of Treponema succinifaciens DSM 2489.</title>
        <authorList>
            <person name="Lucas S."/>
            <person name="Copeland A."/>
            <person name="Lapidus A."/>
            <person name="Bruce D."/>
            <person name="Goodwin L."/>
            <person name="Pitluck S."/>
            <person name="Peters L."/>
            <person name="Kyrpides N."/>
            <person name="Mavromatis K."/>
            <person name="Ivanova N."/>
            <person name="Ovchinnikova G."/>
            <person name="Teshima H."/>
            <person name="Detter J.C."/>
            <person name="Tapia R."/>
            <person name="Han C."/>
            <person name="Land M."/>
            <person name="Hauser L."/>
            <person name="Markowitz V."/>
            <person name="Cheng J.-F."/>
            <person name="Hugenholtz P."/>
            <person name="Woyke T."/>
            <person name="Wu D."/>
            <person name="Gronow S."/>
            <person name="Wellnitz S."/>
            <person name="Brambilla E."/>
            <person name="Klenk H.-P."/>
            <person name="Eisen J.A."/>
        </authorList>
    </citation>
    <scope>NUCLEOTIDE SEQUENCE [LARGE SCALE GENOMIC DNA]</scope>
    <source>
        <strain evidence="19">ATCC 33096 / DSM 2489 / 6091</strain>
    </source>
</reference>
<dbReference type="STRING" id="869209.Tresu_2267"/>
<evidence type="ECO:0000259" key="17">
    <source>
        <dbReference type="PROSITE" id="PS50846"/>
    </source>
</evidence>
<dbReference type="EMBL" id="CP002631">
    <property type="protein sequence ID" value="AEB15131.1"/>
    <property type="molecule type" value="Genomic_DNA"/>
</dbReference>
<evidence type="ECO:0000313" key="18">
    <source>
        <dbReference type="EMBL" id="AEB15131.1"/>
    </source>
</evidence>
<feature type="domain" description="HMA" evidence="17">
    <location>
        <begin position="1"/>
        <end position="63"/>
    </location>
</feature>
<dbReference type="OrthoDB" id="9760364at2"/>
<keyword evidence="4 16" id="KW-0812">Transmembrane</keyword>
<dbReference type="PRINTS" id="PR00119">
    <property type="entry name" value="CATATPASE"/>
</dbReference>
<evidence type="ECO:0000256" key="5">
    <source>
        <dbReference type="ARBA" id="ARBA00022723"/>
    </source>
</evidence>
<feature type="transmembrane region" description="Helical" evidence="16">
    <location>
        <begin position="201"/>
        <end position="219"/>
    </location>
</feature>
<dbReference type="Gene3D" id="3.40.50.1000">
    <property type="entry name" value="HAD superfamily/HAD-like"/>
    <property type="match status" value="1"/>
</dbReference>
<dbReference type="InterPro" id="IPR008250">
    <property type="entry name" value="ATPase_P-typ_transduc_dom_A_sf"/>
</dbReference>
<evidence type="ECO:0000256" key="16">
    <source>
        <dbReference type="RuleBase" id="RU362081"/>
    </source>
</evidence>
<feature type="transmembrane region" description="Helical" evidence="16">
    <location>
        <begin position="696"/>
        <end position="715"/>
    </location>
</feature>
<evidence type="ECO:0000256" key="1">
    <source>
        <dbReference type="ARBA" id="ARBA00004127"/>
    </source>
</evidence>
<feature type="transmembrane region" description="Helical" evidence="16">
    <location>
        <begin position="163"/>
        <end position="181"/>
    </location>
</feature>
<dbReference type="SUPFAM" id="SSF55008">
    <property type="entry name" value="HMA, heavy metal-associated domain"/>
    <property type="match status" value="2"/>
</dbReference>
<dbReference type="NCBIfam" id="TIGR01494">
    <property type="entry name" value="ATPase_P-type"/>
    <property type="match status" value="1"/>
</dbReference>
<dbReference type="InterPro" id="IPR036163">
    <property type="entry name" value="HMA_dom_sf"/>
</dbReference>
<dbReference type="SFLD" id="SFLDF00027">
    <property type="entry name" value="p-type_atpase"/>
    <property type="match status" value="1"/>
</dbReference>
<dbReference type="RefSeq" id="WP_013702383.1">
    <property type="nucleotide sequence ID" value="NC_015385.1"/>
</dbReference>
<dbReference type="InterPro" id="IPR023214">
    <property type="entry name" value="HAD_sf"/>
</dbReference>
<evidence type="ECO:0000256" key="6">
    <source>
        <dbReference type="ARBA" id="ARBA00022737"/>
    </source>
</evidence>
<organism evidence="18 19">
    <name type="scientific">Treponema succinifaciens (strain ATCC 33096 / DSM 2489 / 6091)</name>
    <dbReference type="NCBI Taxonomy" id="869209"/>
    <lineage>
        <taxon>Bacteria</taxon>
        <taxon>Pseudomonadati</taxon>
        <taxon>Spirochaetota</taxon>
        <taxon>Spirochaetia</taxon>
        <taxon>Spirochaetales</taxon>
        <taxon>Treponemataceae</taxon>
        <taxon>Treponema</taxon>
    </lineage>
</organism>
<accession>F2NTS2</accession>
<dbReference type="PROSITE" id="PS00154">
    <property type="entry name" value="ATPASE_E1_E2"/>
    <property type="match status" value="1"/>
</dbReference>
<dbReference type="PRINTS" id="PR00943">
    <property type="entry name" value="CUATPASE"/>
</dbReference>
<dbReference type="Gene3D" id="2.70.150.10">
    <property type="entry name" value="Calcium-transporting ATPase, cytoplasmic transduction domain A"/>
    <property type="match status" value="1"/>
</dbReference>
<gene>
    <name evidence="18" type="ordered locus">Tresu_2267</name>
</gene>
<dbReference type="Proteomes" id="UP000006852">
    <property type="component" value="Chromosome"/>
</dbReference>
<dbReference type="GO" id="GO:0055070">
    <property type="term" value="P:copper ion homeostasis"/>
    <property type="evidence" value="ECO:0007669"/>
    <property type="project" value="TreeGrafter"/>
</dbReference>
<dbReference type="InterPro" id="IPR017969">
    <property type="entry name" value="Heavy-metal-associated_CS"/>
</dbReference>
<dbReference type="NCBIfam" id="TIGR01525">
    <property type="entry name" value="ATPase-IB_hvy"/>
    <property type="match status" value="1"/>
</dbReference>
<dbReference type="PROSITE" id="PS50846">
    <property type="entry name" value="HMA_2"/>
    <property type="match status" value="2"/>
</dbReference>
<comment type="subcellular location">
    <subcellularLocation>
        <location evidence="16">Cell membrane</location>
    </subcellularLocation>
    <subcellularLocation>
        <location evidence="1">Endomembrane system</location>
        <topology evidence="1">Multi-pass membrane protein</topology>
    </subcellularLocation>
</comment>
<keyword evidence="16" id="KW-1003">Cell membrane</keyword>
<dbReference type="InterPro" id="IPR023298">
    <property type="entry name" value="ATPase_P-typ_TM_dom_sf"/>
</dbReference>
<keyword evidence="10" id="KW-0460">Magnesium</keyword>
<dbReference type="InterPro" id="IPR006121">
    <property type="entry name" value="HMA_dom"/>
</dbReference>
<evidence type="ECO:0000256" key="2">
    <source>
        <dbReference type="ARBA" id="ARBA00006024"/>
    </source>
</evidence>
<dbReference type="GO" id="GO:0043682">
    <property type="term" value="F:P-type divalent copper transporter activity"/>
    <property type="evidence" value="ECO:0007669"/>
    <property type="project" value="TreeGrafter"/>
</dbReference>
<evidence type="ECO:0000256" key="10">
    <source>
        <dbReference type="ARBA" id="ARBA00022842"/>
    </source>
</evidence>
<keyword evidence="5 16" id="KW-0479">Metal-binding</keyword>
<dbReference type="SFLD" id="SFLDG00002">
    <property type="entry name" value="C1.7:_P-type_atpase_like"/>
    <property type="match status" value="1"/>
</dbReference>
<dbReference type="HOGENOM" id="CLU_001771_0_3_12"/>
<keyword evidence="3" id="KW-0813">Transport</keyword>
<dbReference type="InterPro" id="IPR044492">
    <property type="entry name" value="P_typ_ATPase_HD_dom"/>
</dbReference>
<reference evidence="18 19" key="1">
    <citation type="journal article" date="2011" name="Stand. Genomic Sci.">
        <title>Complete genome sequence of Treponema succinifaciens type strain (6091).</title>
        <authorList>
            <person name="Han C."/>
            <person name="Gronow S."/>
            <person name="Teshima H."/>
            <person name="Lapidus A."/>
            <person name="Nolan M."/>
            <person name="Lucas S."/>
            <person name="Hammon N."/>
            <person name="Deshpande S."/>
            <person name="Cheng J.F."/>
            <person name="Zeytun A."/>
            <person name="Tapia R."/>
            <person name="Goodwin L."/>
            <person name="Pitluck S."/>
            <person name="Liolios K."/>
            <person name="Pagani I."/>
            <person name="Ivanova N."/>
            <person name="Mavromatis K."/>
            <person name="Mikhailova N."/>
            <person name="Huntemann M."/>
            <person name="Pati A."/>
            <person name="Chen A."/>
            <person name="Palaniappan K."/>
            <person name="Land M."/>
            <person name="Hauser L."/>
            <person name="Brambilla E.M."/>
            <person name="Rohde M."/>
            <person name="Goker M."/>
            <person name="Woyke T."/>
            <person name="Bristow J."/>
            <person name="Eisen J.A."/>
            <person name="Markowitz V."/>
            <person name="Hugenholtz P."/>
            <person name="Kyrpides N.C."/>
            <person name="Klenk H.P."/>
            <person name="Detter J.C."/>
        </authorList>
    </citation>
    <scope>NUCLEOTIDE SEQUENCE [LARGE SCALE GENOMIC DNA]</scope>
    <source>
        <strain evidence="19">ATCC 33096 / DSM 2489 / 6091</strain>
    </source>
</reference>
<evidence type="ECO:0000256" key="7">
    <source>
        <dbReference type="ARBA" id="ARBA00022741"/>
    </source>
</evidence>
<feature type="transmembrane region" description="Helical" evidence="16">
    <location>
        <begin position="727"/>
        <end position="747"/>
    </location>
</feature>
<keyword evidence="13" id="KW-0186">Copper</keyword>
<evidence type="ECO:0000256" key="15">
    <source>
        <dbReference type="ARBA" id="ARBA00023136"/>
    </source>
</evidence>
<dbReference type="InterPro" id="IPR023299">
    <property type="entry name" value="ATPase_P-typ_cyto_dom_N"/>
</dbReference>
<comment type="similarity">
    <text evidence="2 16">Belongs to the cation transport ATPase (P-type) (TC 3.A.3) family. Type IB subfamily.</text>
</comment>
<dbReference type="KEGG" id="tsu:Tresu_2267"/>
<evidence type="ECO:0000256" key="8">
    <source>
        <dbReference type="ARBA" id="ARBA00022796"/>
    </source>
</evidence>
<dbReference type="eggNOG" id="COG2217">
    <property type="taxonomic scope" value="Bacteria"/>
</dbReference>
<dbReference type="InterPro" id="IPR018303">
    <property type="entry name" value="ATPase_P-typ_P_site"/>
</dbReference>
<dbReference type="SUPFAM" id="SSF56784">
    <property type="entry name" value="HAD-like"/>
    <property type="match status" value="1"/>
</dbReference>
<keyword evidence="7 16" id="KW-0547">Nucleotide-binding</keyword>
<dbReference type="Gene3D" id="3.30.70.100">
    <property type="match status" value="2"/>
</dbReference>
<evidence type="ECO:0000313" key="19">
    <source>
        <dbReference type="Proteomes" id="UP000006852"/>
    </source>
</evidence>
<feature type="transmembrane region" description="Helical" evidence="16">
    <location>
        <begin position="92"/>
        <end position="112"/>
    </location>
</feature>
<dbReference type="SUPFAM" id="SSF81665">
    <property type="entry name" value="Calcium ATPase, transmembrane domain M"/>
    <property type="match status" value="1"/>
</dbReference>
<keyword evidence="6" id="KW-0677">Repeat</keyword>
<dbReference type="SUPFAM" id="SSF81653">
    <property type="entry name" value="Calcium ATPase, transduction domain A"/>
    <property type="match status" value="1"/>
</dbReference>
<keyword evidence="14" id="KW-0406">Ion transport</keyword>
<dbReference type="PANTHER" id="PTHR43520:SF8">
    <property type="entry name" value="P-TYPE CU(+) TRANSPORTER"/>
    <property type="match status" value="1"/>
</dbReference>
<dbReference type="Pfam" id="PF00702">
    <property type="entry name" value="Hydrolase"/>
    <property type="match status" value="1"/>
</dbReference>
<dbReference type="InterPro" id="IPR027256">
    <property type="entry name" value="P-typ_ATPase_IB"/>
</dbReference>
<feature type="transmembrane region" description="Helical" evidence="16">
    <location>
        <begin position="353"/>
        <end position="374"/>
    </location>
</feature>
<dbReference type="Gene3D" id="3.40.1110.10">
    <property type="entry name" value="Calcium-transporting ATPase, cytoplasmic domain N"/>
    <property type="match status" value="1"/>
</dbReference>
<sequence>MEKFLISGMSCAACSARIEKAVAKVKGVESCTVSLLTNSMSVKGTASAQSIIQTIEKAGYGAKISGSEKTSKPEEQELLLENSELKNLKSRLAASLIFLLILMYFSMGHMMLNFPLPAWINGNHVAMGLVQLLLTIIILFINRKFFISGTKGLIHGTPNMDTLVALGSGISFAYSTLVLFNMTDAVLKGDELRVMKCMDNFYFEGAAMIVTLITVGKMLESISKGKTTNALKNLIKLKPENATVIREGKEIVIPISEIKKDDVFIVKPGENIPVDGIVIEGESSVNESALTGESIPVDKSAKTEVYSATINLNGFLKCKALRVGEETALSQIIKLVSDASATKAPIAKTADKVSGIFVPSVLLISAITFFVWMICGAEINFALSRAISVLVISCPCALGLATPVAIMVGNGVGAKNGILFKTATSLEETGKIKIVALDKTGTITKGEPEVTDIVAADDISEKDLVKIAASLESKSSHPLAKAVVKFYSNSTFTNEELIETQNFVSLPGNGISCTIKGEKFFAGNLAFIEKNADISSIKEKAALFSSEGKTPLVFAKENKILGMICVADKIKDDSAKAVSQLKAMSVTPVMITGDNEKTAQAIAKNAGIEKIIAGVLPDGKAKTIATLKSKGKTAMAGDGINDAPALASADIGIALGAGSDIAIDSAQVVLMKNSLLDVPAAIRLSKATLKNIHENLFWAFFYNIAGIPLAAGVYYKAFGLRLNPMFAAAAMSLSSFCVVTNALRLNFFKPYKFSKSENKFQSLKRQEEVTMSTIEKTIKVEGMMCGHCEAHVKEALEKIKGVEEATADHETGKVVLKLSKEIDDKKIADAVKKAGYKVV</sequence>
<dbReference type="SFLD" id="SFLDS00003">
    <property type="entry name" value="Haloacid_Dehalogenase"/>
    <property type="match status" value="1"/>
</dbReference>
<protein>
    <submittedName>
        <fullName evidence="18">Heavy metal translocating P-type ATPase</fullName>
        <ecNumber evidence="18">3.6.3.4</ecNumber>
    </submittedName>
</protein>
<feature type="transmembrane region" description="Helical" evidence="16">
    <location>
        <begin position="124"/>
        <end position="142"/>
    </location>
</feature>
<dbReference type="CDD" id="cd02094">
    <property type="entry name" value="P-type_ATPase_Cu-like"/>
    <property type="match status" value="1"/>
</dbReference>
<name>F2NTS2_TRES6</name>
<dbReference type="GO" id="GO:0016887">
    <property type="term" value="F:ATP hydrolysis activity"/>
    <property type="evidence" value="ECO:0007669"/>
    <property type="project" value="InterPro"/>
</dbReference>
<dbReference type="GO" id="GO:0005507">
    <property type="term" value="F:copper ion binding"/>
    <property type="evidence" value="ECO:0007669"/>
    <property type="project" value="InterPro"/>
</dbReference>
<dbReference type="NCBIfam" id="TIGR00003">
    <property type="entry name" value="copper ion binding protein"/>
    <property type="match status" value="2"/>
</dbReference>
<dbReference type="GO" id="GO:0005524">
    <property type="term" value="F:ATP binding"/>
    <property type="evidence" value="ECO:0007669"/>
    <property type="project" value="UniProtKB-UniRule"/>
</dbReference>
<dbReference type="CDD" id="cd00371">
    <property type="entry name" value="HMA"/>
    <property type="match status" value="2"/>
</dbReference>
<dbReference type="EC" id="3.6.3.4" evidence="18"/>
<dbReference type="GeneID" id="302999380"/>
<feature type="transmembrane region" description="Helical" evidence="16">
    <location>
        <begin position="386"/>
        <end position="408"/>
    </location>
</feature>
<dbReference type="NCBIfam" id="TIGR01511">
    <property type="entry name" value="ATPase-IB1_Cu"/>
    <property type="match status" value="1"/>
</dbReference>
<keyword evidence="9 16" id="KW-0067">ATP-binding</keyword>